<evidence type="ECO:0000256" key="11">
    <source>
        <dbReference type="PROSITE-ProRule" id="PRU10077"/>
    </source>
</evidence>
<feature type="active site" evidence="9">
    <location>
        <position position="177"/>
    </location>
</feature>
<dbReference type="SUPFAM" id="SSF53182">
    <property type="entry name" value="Pyrrolidone carboxyl peptidase (pyroglutamate aminopeptidase)"/>
    <property type="match status" value="1"/>
</dbReference>
<evidence type="ECO:0000313" key="13">
    <source>
        <dbReference type="Proteomes" id="UP000439986"/>
    </source>
</evidence>
<dbReference type="GO" id="GO:0005829">
    <property type="term" value="C:cytosol"/>
    <property type="evidence" value="ECO:0007669"/>
    <property type="project" value="InterPro"/>
</dbReference>
<dbReference type="EC" id="3.4.19.3" evidence="9"/>
<dbReference type="InterPro" id="IPR033694">
    <property type="entry name" value="PGPEP1_Cys_AS"/>
</dbReference>
<dbReference type="PANTHER" id="PTHR23402:SF1">
    <property type="entry name" value="PYROGLUTAMYL-PEPTIDASE I"/>
    <property type="match status" value="1"/>
</dbReference>
<comment type="subcellular location">
    <subcellularLocation>
        <location evidence="3 9">Cytoplasm</location>
    </subcellularLocation>
</comment>
<dbReference type="AlphaFoldDB" id="A0A844D0W5"/>
<evidence type="ECO:0000313" key="12">
    <source>
        <dbReference type="EMBL" id="MRW83415.1"/>
    </source>
</evidence>
<name>A0A844D0W5_9BURK</name>
<dbReference type="GO" id="GO:0016920">
    <property type="term" value="F:pyroglutamyl-peptidase activity"/>
    <property type="evidence" value="ECO:0007669"/>
    <property type="project" value="UniProtKB-UniRule"/>
</dbReference>
<evidence type="ECO:0000256" key="4">
    <source>
        <dbReference type="ARBA" id="ARBA00006641"/>
    </source>
</evidence>
<comment type="caution">
    <text evidence="12">The sequence shown here is derived from an EMBL/GenBank/DDBJ whole genome shotgun (WGS) entry which is preliminary data.</text>
</comment>
<evidence type="ECO:0000256" key="6">
    <source>
        <dbReference type="ARBA" id="ARBA00022670"/>
    </source>
</evidence>
<comment type="function">
    <text evidence="2 9">Removes 5-oxoproline from various penultimate amino acid residues except L-proline.</text>
</comment>
<dbReference type="FunFam" id="3.40.630.20:FF:000001">
    <property type="entry name" value="Pyrrolidone-carboxylate peptidase"/>
    <property type="match status" value="1"/>
</dbReference>
<evidence type="ECO:0000256" key="3">
    <source>
        <dbReference type="ARBA" id="ARBA00004496"/>
    </source>
</evidence>
<dbReference type="PRINTS" id="PR00706">
    <property type="entry name" value="PYROGLUPTASE"/>
</dbReference>
<comment type="similarity">
    <text evidence="4 9">Belongs to the peptidase C15 family.</text>
</comment>
<evidence type="ECO:0000256" key="10">
    <source>
        <dbReference type="PROSITE-ProRule" id="PRU10076"/>
    </source>
</evidence>
<keyword evidence="8 9" id="KW-0788">Thiol protease</keyword>
<reference evidence="12 13" key="1">
    <citation type="submission" date="2019-11" db="EMBL/GenBank/DDBJ databases">
        <title>Novel species isolated from a subtropical stream in China.</title>
        <authorList>
            <person name="Lu H."/>
        </authorList>
    </citation>
    <scope>NUCLEOTIDE SEQUENCE [LARGE SCALE GENOMIC DNA]</scope>
    <source>
        <strain evidence="12 13">FT26W</strain>
    </source>
</reference>
<sequence>MHQSAGVVKVKKIILLTGFEPFNKETINPSWEAVQQLDGWHEGEFVVHARQLPCVFGKALKTIHRAVEELQPSIVISVGQAGGRVDLSVERVAINVDDAPYADNQQRQPVDQPIVNGGPAAYFSTLPIKAIVHELREAGLPASVSQSAGTFVCNHVFYGLMHQAHEWGTTMRAGFIHIPYLPQQAARHPGTASMKLEDVVEGLRIAVRTTLAHTVDVREAGGLTH</sequence>
<evidence type="ECO:0000256" key="5">
    <source>
        <dbReference type="ARBA" id="ARBA00022490"/>
    </source>
</evidence>
<dbReference type="InterPro" id="IPR029762">
    <property type="entry name" value="PGP-I_bact-type"/>
</dbReference>
<evidence type="ECO:0000256" key="9">
    <source>
        <dbReference type="HAMAP-Rule" id="MF_00417"/>
    </source>
</evidence>
<evidence type="ECO:0000256" key="8">
    <source>
        <dbReference type="ARBA" id="ARBA00022807"/>
    </source>
</evidence>
<organism evidence="12 13">
    <name type="scientific">Duganella aquatilis</name>
    <dbReference type="NCBI Taxonomy" id="2666082"/>
    <lineage>
        <taxon>Bacteria</taxon>
        <taxon>Pseudomonadati</taxon>
        <taxon>Pseudomonadota</taxon>
        <taxon>Betaproteobacteria</taxon>
        <taxon>Burkholderiales</taxon>
        <taxon>Oxalobacteraceae</taxon>
        <taxon>Telluria group</taxon>
        <taxon>Duganella</taxon>
    </lineage>
</organism>
<keyword evidence="7 9" id="KW-0378">Hydrolase</keyword>
<protein>
    <recommendedName>
        <fullName evidence="9">Pyrrolidone-carboxylate peptidase</fullName>
        <ecNumber evidence="9">3.4.19.3</ecNumber>
    </recommendedName>
    <alternativeName>
        <fullName evidence="9">5-oxoprolyl-peptidase</fullName>
    </alternativeName>
    <alternativeName>
        <fullName evidence="9">Pyroglutamyl-peptidase I</fullName>
        <shortName evidence="9">PGP-I</shortName>
        <shortName evidence="9">Pyrase</shortName>
    </alternativeName>
</protein>
<dbReference type="Pfam" id="PF01470">
    <property type="entry name" value="Peptidase_C15"/>
    <property type="match status" value="1"/>
</dbReference>
<feature type="active site" evidence="9 10">
    <location>
        <position position="90"/>
    </location>
</feature>
<dbReference type="HAMAP" id="MF_00417">
    <property type="entry name" value="Pyrrolid_peptidase"/>
    <property type="match status" value="1"/>
</dbReference>
<dbReference type="InterPro" id="IPR016125">
    <property type="entry name" value="Peptidase_C15-like"/>
</dbReference>
<gene>
    <name evidence="9 12" type="primary">pcp</name>
    <name evidence="12" type="ORF">GJ698_04840</name>
</gene>
<dbReference type="NCBIfam" id="TIGR00504">
    <property type="entry name" value="pyro_pdase"/>
    <property type="match status" value="1"/>
</dbReference>
<dbReference type="Proteomes" id="UP000439986">
    <property type="component" value="Unassembled WGS sequence"/>
</dbReference>
<dbReference type="NCBIfam" id="NF009676">
    <property type="entry name" value="PRK13197.1"/>
    <property type="match status" value="1"/>
</dbReference>
<keyword evidence="13" id="KW-1185">Reference proteome</keyword>
<dbReference type="GO" id="GO:0006508">
    <property type="term" value="P:proteolysis"/>
    <property type="evidence" value="ECO:0007669"/>
    <property type="project" value="UniProtKB-KW"/>
</dbReference>
<feature type="active site" evidence="9 11">
    <location>
        <position position="153"/>
    </location>
</feature>
<dbReference type="Gene3D" id="3.40.630.20">
    <property type="entry name" value="Peptidase C15, pyroglutamyl peptidase I-like"/>
    <property type="match status" value="1"/>
</dbReference>
<dbReference type="PIRSF" id="PIRSF015592">
    <property type="entry name" value="Prld-crbxl_pptds"/>
    <property type="match status" value="1"/>
</dbReference>
<dbReference type="EMBL" id="WKJL01000002">
    <property type="protein sequence ID" value="MRW83415.1"/>
    <property type="molecule type" value="Genomic_DNA"/>
</dbReference>
<dbReference type="InterPro" id="IPR036440">
    <property type="entry name" value="Peptidase_C15-like_sf"/>
</dbReference>
<dbReference type="PROSITE" id="PS01333">
    <property type="entry name" value="PYRASE_GLU"/>
    <property type="match status" value="1"/>
</dbReference>
<comment type="catalytic activity">
    <reaction evidence="1 9 10">
        <text>Release of an N-terminal pyroglutamyl group from a polypeptide, the second amino acid generally not being Pro.</text>
        <dbReference type="EC" id="3.4.19.3"/>
    </reaction>
</comment>
<evidence type="ECO:0000256" key="7">
    <source>
        <dbReference type="ARBA" id="ARBA00022801"/>
    </source>
</evidence>
<accession>A0A844D0W5</accession>
<comment type="subunit">
    <text evidence="9">Homotetramer.</text>
</comment>
<dbReference type="CDD" id="cd00501">
    <property type="entry name" value="Peptidase_C15"/>
    <property type="match status" value="1"/>
</dbReference>
<evidence type="ECO:0000256" key="2">
    <source>
        <dbReference type="ARBA" id="ARBA00002280"/>
    </source>
</evidence>
<dbReference type="PANTHER" id="PTHR23402">
    <property type="entry name" value="PROTEASE FAMILY C15 PYROGLUTAMYL-PEPTIDASE I-RELATED"/>
    <property type="match status" value="1"/>
</dbReference>
<keyword evidence="5 9" id="KW-0963">Cytoplasm</keyword>
<evidence type="ECO:0000256" key="1">
    <source>
        <dbReference type="ARBA" id="ARBA00001770"/>
    </source>
</evidence>
<keyword evidence="6 9" id="KW-0645">Protease</keyword>
<dbReference type="InterPro" id="IPR000816">
    <property type="entry name" value="Peptidase_C15"/>
</dbReference>
<dbReference type="InterPro" id="IPR033693">
    <property type="entry name" value="PGPEP1_Glu_AS"/>
</dbReference>
<proteinExistence type="inferred from homology"/>
<dbReference type="PROSITE" id="PS01334">
    <property type="entry name" value="PYRASE_CYS"/>
    <property type="match status" value="1"/>
</dbReference>